<organism evidence="1 2">
    <name type="scientific">Caulobacter hibisci</name>
    <dbReference type="NCBI Taxonomy" id="2035993"/>
    <lineage>
        <taxon>Bacteria</taxon>
        <taxon>Pseudomonadati</taxon>
        <taxon>Pseudomonadota</taxon>
        <taxon>Alphaproteobacteria</taxon>
        <taxon>Caulobacterales</taxon>
        <taxon>Caulobacteraceae</taxon>
        <taxon>Caulobacter</taxon>
    </lineage>
</organism>
<accession>A0ABS0SVS0</accession>
<gene>
    <name evidence="1" type="ORF">I4Q42_03525</name>
</gene>
<evidence type="ECO:0000313" key="2">
    <source>
        <dbReference type="Proteomes" id="UP000639859"/>
    </source>
</evidence>
<sequence>MTADRILKSEPDWFGAAQALVEGLRGQDSLDRRVDVLERVCLDLGDALYPGFAKLLAAVAHFGEPEVKALVADTLAQALLTARLPAARVPAWGAGGFSTAFPGFGGGGPLLSNSRKVGPLEFLCVWLVRDIADAPLDAQAFETAATYLLDLVSASPKAAALYVDKLRADAADPTEGLHNAQSRRLIEILAERWAAGDPPAEVARAVARAAQADRGRFGLPFR</sequence>
<dbReference type="Proteomes" id="UP000639859">
    <property type="component" value="Unassembled WGS sequence"/>
</dbReference>
<comment type="caution">
    <text evidence="1">The sequence shown here is derived from an EMBL/GenBank/DDBJ whole genome shotgun (WGS) entry which is preliminary data.</text>
</comment>
<dbReference type="EMBL" id="JADWOX010000002">
    <property type="protein sequence ID" value="MBI1682732.1"/>
    <property type="molecule type" value="Genomic_DNA"/>
</dbReference>
<name>A0ABS0SVS0_9CAUL</name>
<evidence type="ECO:0000313" key="1">
    <source>
        <dbReference type="EMBL" id="MBI1682732.1"/>
    </source>
</evidence>
<reference evidence="1 2" key="1">
    <citation type="submission" date="2020-11" db="EMBL/GenBank/DDBJ databases">
        <title>genome sequence of strain KACC 18849.</title>
        <authorList>
            <person name="Gao J."/>
            <person name="Zhang X."/>
        </authorList>
    </citation>
    <scope>NUCLEOTIDE SEQUENCE [LARGE SCALE GENOMIC DNA]</scope>
    <source>
        <strain evidence="1 2">KACC 18849</strain>
    </source>
</reference>
<protein>
    <submittedName>
        <fullName evidence="1">Uncharacterized protein</fullName>
    </submittedName>
</protein>
<proteinExistence type="predicted"/>
<dbReference type="RefSeq" id="WP_198574682.1">
    <property type="nucleotide sequence ID" value="NZ_JADWOX010000002.1"/>
</dbReference>
<keyword evidence="2" id="KW-1185">Reference proteome</keyword>